<dbReference type="RefSeq" id="WP_014505278.1">
    <property type="nucleotide sequence ID" value="NC_017267.2"/>
</dbReference>
<evidence type="ECO:0000313" key="2">
    <source>
        <dbReference type="EMBL" id="AEQ98641.1"/>
    </source>
</evidence>
<name>G7TC28_XANOB</name>
<proteinExistence type="predicted"/>
<dbReference type="HOGENOM" id="CLU_049137_0_0_6"/>
<dbReference type="AlphaFoldDB" id="G7TC28"/>
<keyword evidence="1" id="KW-0732">Signal</keyword>
<dbReference type="Proteomes" id="UP000008851">
    <property type="component" value="Chromosome"/>
</dbReference>
<gene>
    <name evidence="2" type="ORF">XOC_4584</name>
</gene>
<evidence type="ECO:0000256" key="1">
    <source>
        <dbReference type="SAM" id="SignalP"/>
    </source>
</evidence>
<evidence type="ECO:0008006" key="4">
    <source>
        <dbReference type="Google" id="ProtNLM"/>
    </source>
</evidence>
<feature type="signal peptide" evidence="1">
    <location>
        <begin position="1"/>
        <end position="24"/>
    </location>
</feature>
<accession>G7TC28</accession>
<dbReference type="eggNOG" id="ENOG5033X10">
    <property type="taxonomic scope" value="Bacteria"/>
</dbReference>
<dbReference type="EMBL" id="CP003057">
    <property type="protein sequence ID" value="AEQ98641.1"/>
    <property type="molecule type" value="Genomic_DNA"/>
</dbReference>
<sequence length="352" mass="37175">MKKFGSKYVLGACIIGSVVGAAAAAEPSATDAAGRAAAMSAWEETLRQDAPAMEGCFRSSFPDNGWKATGCIPSPKLPLRPPAITVHKDGTITARKDGALTVGNGVDYVAGTRQLIHSTLGTFPSVTGLNTDDDVDYSLQINTNIDRNPVTCAQFGYSSCLTWQQSFYSTDYDSEQINGRTPVIFIENWFYAGNAAEFNAKGCPSGWSSYSTSSYDACYKNTNGVIVPLVPISQIGKIKMSASATAGGLDTLTFSINGRAYSVSQNADTLNINKIWRRSEFNIFSNGSYHPLLLLNSGAHITVKVAVNDGTSNAPKCLGPNAGYTSQQTNLTLGSCTAAGGASPSITFTESN</sequence>
<reference evidence="2 3" key="1">
    <citation type="journal article" date="2011" name="J. Bacteriol.">
        <title>Two new complete genome sequences offer insight into host and tissue specificity of plant pathogenic Xanthomonas spp.</title>
        <authorList>
            <person name="Bogdanove A.J."/>
            <person name="Koebnik R."/>
            <person name="Lu H."/>
            <person name="Furutani A."/>
            <person name="Angiuoli S.V."/>
            <person name="Patil P.B."/>
            <person name="Van Sluys M.A."/>
            <person name="Ryan R.P."/>
            <person name="Meyer D.F."/>
            <person name="Han S.W."/>
            <person name="Aparna G."/>
            <person name="Rajaram M."/>
            <person name="Delcher A.L."/>
            <person name="Phillippy A.M."/>
            <person name="Puiu D."/>
            <person name="Schatz M.C."/>
            <person name="Shumway M."/>
            <person name="Sommer D.D."/>
            <person name="Trapnell C."/>
            <person name="Benahmed F."/>
            <person name="Dimitrov G."/>
            <person name="Madupu R."/>
            <person name="Radune D."/>
            <person name="Sullivan S."/>
            <person name="Jha G."/>
            <person name="Ishihara H."/>
            <person name="Lee S.W."/>
            <person name="Pandey A."/>
            <person name="Sharma V."/>
            <person name="Sriariyanun M."/>
            <person name="Szurek B."/>
            <person name="Vera-Cruz C.M."/>
            <person name="Dorman K.S."/>
            <person name="Ronald P.C."/>
            <person name="Verdier V."/>
            <person name="Dow J.M."/>
            <person name="Sonti R.V."/>
            <person name="Tsuge S."/>
            <person name="Brendel V.P."/>
            <person name="Rabinowicz P.D."/>
            <person name="Leach J.E."/>
            <person name="White F.F."/>
            <person name="Salzberg S.L."/>
        </authorList>
    </citation>
    <scope>NUCLEOTIDE SEQUENCE [LARGE SCALE GENOMIC DNA]</scope>
    <source>
        <strain evidence="2 3">BLS256</strain>
    </source>
</reference>
<feature type="chain" id="PRO_5003503855" description="Secreted protein" evidence="1">
    <location>
        <begin position="25"/>
        <end position="352"/>
    </location>
</feature>
<dbReference type="KEGG" id="xor:XOC_4584"/>
<protein>
    <recommendedName>
        <fullName evidence="4">Secreted protein</fullName>
    </recommendedName>
</protein>
<organism evidence="2 3">
    <name type="scientific">Xanthomonas oryzae pv. oryzicola (strain BLS256)</name>
    <dbReference type="NCBI Taxonomy" id="383407"/>
    <lineage>
        <taxon>Bacteria</taxon>
        <taxon>Pseudomonadati</taxon>
        <taxon>Pseudomonadota</taxon>
        <taxon>Gammaproteobacteria</taxon>
        <taxon>Lysobacterales</taxon>
        <taxon>Lysobacteraceae</taxon>
        <taxon>Xanthomonas</taxon>
    </lineage>
</organism>
<evidence type="ECO:0000313" key="3">
    <source>
        <dbReference type="Proteomes" id="UP000008851"/>
    </source>
</evidence>
<dbReference type="PHI-base" id="PHI:4135"/>